<dbReference type="Proteomes" id="UP000828390">
    <property type="component" value="Unassembled WGS sequence"/>
</dbReference>
<feature type="chain" id="PRO_5039137832" evidence="1">
    <location>
        <begin position="20"/>
        <end position="80"/>
    </location>
</feature>
<keyword evidence="1" id="KW-0732">Signal</keyword>
<accession>A0A9D4FGS8</accession>
<evidence type="ECO:0000313" key="2">
    <source>
        <dbReference type="EMBL" id="KAH3798804.1"/>
    </source>
</evidence>
<dbReference type="SUPFAM" id="SSF52058">
    <property type="entry name" value="L domain-like"/>
    <property type="match status" value="1"/>
</dbReference>
<comment type="caution">
    <text evidence="2">The sequence shown here is derived from an EMBL/GenBank/DDBJ whole genome shotgun (WGS) entry which is preliminary data.</text>
</comment>
<dbReference type="AlphaFoldDB" id="A0A9D4FGS8"/>
<protein>
    <submittedName>
        <fullName evidence="2">Uncharacterized protein</fullName>
    </submittedName>
</protein>
<feature type="signal peptide" evidence="1">
    <location>
        <begin position="1"/>
        <end position="19"/>
    </location>
</feature>
<dbReference type="InterPro" id="IPR032675">
    <property type="entry name" value="LRR_dom_sf"/>
</dbReference>
<gene>
    <name evidence="2" type="ORF">DPMN_152407</name>
</gene>
<sequence>MPHLIRLVLSHTFLTTIPGMVTVLPSLQMLELNNTNIECSCDMVTLKSWNVSHIVMDGECYQSNQRIQQYLMTYIDTNIC</sequence>
<reference evidence="2" key="2">
    <citation type="submission" date="2020-11" db="EMBL/GenBank/DDBJ databases">
        <authorList>
            <person name="McCartney M.A."/>
            <person name="Auch B."/>
            <person name="Kono T."/>
            <person name="Mallez S."/>
            <person name="Becker A."/>
            <person name="Gohl D.M."/>
            <person name="Silverstein K.A.T."/>
            <person name="Koren S."/>
            <person name="Bechman K.B."/>
            <person name="Herman A."/>
            <person name="Abrahante J.E."/>
            <person name="Garbe J."/>
        </authorList>
    </citation>
    <scope>NUCLEOTIDE SEQUENCE</scope>
    <source>
        <strain evidence="2">Duluth1</strain>
        <tissue evidence="2">Whole animal</tissue>
    </source>
</reference>
<evidence type="ECO:0000256" key="1">
    <source>
        <dbReference type="SAM" id="SignalP"/>
    </source>
</evidence>
<reference evidence="2" key="1">
    <citation type="journal article" date="2019" name="bioRxiv">
        <title>The Genome of the Zebra Mussel, Dreissena polymorpha: A Resource for Invasive Species Research.</title>
        <authorList>
            <person name="McCartney M.A."/>
            <person name="Auch B."/>
            <person name="Kono T."/>
            <person name="Mallez S."/>
            <person name="Zhang Y."/>
            <person name="Obille A."/>
            <person name="Becker A."/>
            <person name="Abrahante J.E."/>
            <person name="Garbe J."/>
            <person name="Badalamenti J.P."/>
            <person name="Herman A."/>
            <person name="Mangelson H."/>
            <person name="Liachko I."/>
            <person name="Sullivan S."/>
            <person name="Sone E.D."/>
            <person name="Koren S."/>
            <person name="Silverstein K.A.T."/>
            <person name="Beckman K.B."/>
            <person name="Gohl D.M."/>
        </authorList>
    </citation>
    <scope>NUCLEOTIDE SEQUENCE</scope>
    <source>
        <strain evidence="2">Duluth1</strain>
        <tissue evidence="2">Whole animal</tissue>
    </source>
</reference>
<evidence type="ECO:0000313" key="3">
    <source>
        <dbReference type="Proteomes" id="UP000828390"/>
    </source>
</evidence>
<dbReference type="Gene3D" id="3.80.10.10">
    <property type="entry name" value="Ribonuclease Inhibitor"/>
    <property type="match status" value="1"/>
</dbReference>
<organism evidence="2 3">
    <name type="scientific">Dreissena polymorpha</name>
    <name type="common">Zebra mussel</name>
    <name type="synonym">Mytilus polymorpha</name>
    <dbReference type="NCBI Taxonomy" id="45954"/>
    <lineage>
        <taxon>Eukaryota</taxon>
        <taxon>Metazoa</taxon>
        <taxon>Spiralia</taxon>
        <taxon>Lophotrochozoa</taxon>
        <taxon>Mollusca</taxon>
        <taxon>Bivalvia</taxon>
        <taxon>Autobranchia</taxon>
        <taxon>Heteroconchia</taxon>
        <taxon>Euheterodonta</taxon>
        <taxon>Imparidentia</taxon>
        <taxon>Neoheterodontei</taxon>
        <taxon>Myida</taxon>
        <taxon>Dreissenoidea</taxon>
        <taxon>Dreissenidae</taxon>
        <taxon>Dreissena</taxon>
    </lineage>
</organism>
<dbReference type="EMBL" id="JAIWYP010000007">
    <property type="protein sequence ID" value="KAH3798804.1"/>
    <property type="molecule type" value="Genomic_DNA"/>
</dbReference>
<name>A0A9D4FGS8_DREPO</name>
<keyword evidence="3" id="KW-1185">Reference proteome</keyword>
<proteinExistence type="predicted"/>